<dbReference type="InterPro" id="IPR014794">
    <property type="entry name" value="DUF1779"/>
</dbReference>
<dbReference type="Gene3D" id="3.30.2030.10">
    <property type="entry name" value="YwmB-like"/>
    <property type="match status" value="1"/>
</dbReference>
<keyword evidence="2" id="KW-1185">Reference proteome</keyword>
<dbReference type="InterPro" id="IPR036209">
    <property type="entry name" value="YwmB-like_sf"/>
</dbReference>
<dbReference type="Proteomes" id="UP000034166">
    <property type="component" value="Unassembled WGS sequence"/>
</dbReference>
<name>A0A0M2SW52_9BACI</name>
<gene>
    <name evidence="1" type="ORF">WQ57_10610</name>
</gene>
<reference evidence="1 2" key="1">
    <citation type="submission" date="2015-04" db="EMBL/GenBank/DDBJ databases">
        <title>Taxonomic description and genome sequence of Bacillus campisalis sp. nov., a novel member of the genus Bacillus isolated from solar saltern.</title>
        <authorList>
            <person name="Mathan Kumar R."/>
            <person name="Kaur G."/>
            <person name="Kumar A."/>
            <person name="Singh N.K."/>
            <person name="Kaur N."/>
            <person name="Kumar N."/>
            <person name="Mayilraj S."/>
        </authorList>
    </citation>
    <scope>NUCLEOTIDE SEQUENCE [LARGE SCALE GENOMIC DNA]</scope>
    <source>
        <strain evidence="1 2">SA2-6</strain>
    </source>
</reference>
<dbReference type="AlphaFoldDB" id="A0A0M2SW52"/>
<accession>A0A0M2SW52</accession>
<sequence length="247" mass="27799">MHRILWTLSIFGMIGFIVLQAGNRTTVANVDQELATMASVLKDEHILINEWSLYARNEMKDVKEQADQEKLAAELQAKFPNWSWEETAEGQQQSLTATSVSSGYTEKITITSSGESGHLRTYVLYEVRGHSWDRRSESFLNEEWQNRLFDIFRGNYTTFSCIKGEISDMIGSSLPNYMNGLLEAFNAEEVEALEEETFISTSAYSPLFSGKLSKDHGMNLQLGLRKPDGMGGKTTVVVGTPIITIEY</sequence>
<comment type="caution">
    <text evidence="1">The sequence shown here is derived from an EMBL/GenBank/DDBJ whole genome shotgun (WGS) entry which is preliminary data.</text>
</comment>
<evidence type="ECO:0000313" key="2">
    <source>
        <dbReference type="Proteomes" id="UP000034166"/>
    </source>
</evidence>
<dbReference type="SUPFAM" id="SSF143842">
    <property type="entry name" value="YwmB-like"/>
    <property type="match status" value="1"/>
</dbReference>
<dbReference type="RefSeq" id="WP_046523743.1">
    <property type="nucleotide sequence ID" value="NZ_LAYY01000010.1"/>
</dbReference>
<protein>
    <recommendedName>
        <fullName evidence="3">TATA-box binding protein</fullName>
    </recommendedName>
</protein>
<organism evidence="1 2">
    <name type="scientific">Mesobacillus campisalis</name>
    <dbReference type="NCBI Taxonomy" id="1408103"/>
    <lineage>
        <taxon>Bacteria</taxon>
        <taxon>Bacillati</taxon>
        <taxon>Bacillota</taxon>
        <taxon>Bacilli</taxon>
        <taxon>Bacillales</taxon>
        <taxon>Bacillaceae</taxon>
        <taxon>Mesobacillus</taxon>
    </lineage>
</organism>
<evidence type="ECO:0008006" key="3">
    <source>
        <dbReference type="Google" id="ProtNLM"/>
    </source>
</evidence>
<proteinExistence type="predicted"/>
<dbReference type="OrthoDB" id="2374820at2"/>
<evidence type="ECO:0000313" key="1">
    <source>
        <dbReference type="EMBL" id="KKK37931.1"/>
    </source>
</evidence>
<dbReference type="Gene3D" id="3.30.360.40">
    <property type="entry name" value="YwmB-like"/>
    <property type="match status" value="1"/>
</dbReference>
<dbReference type="PATRIC" id="fig|1408103.3.peg.2392"/>
<dbReference type="EMBL" id="LAYY01000010">
    <property type="protein sequence ID" value="KKK37931.1"/>
    <property type="molecule type" value="Genomic_DNA"/>
</dbReference>
<dbReference type="Pfam" id="PF08680">
    <property type="entry name" value="DUF1779"/>
    <property type="match status" value="1"/>
</dbReference>